<dbReference type="Pfam" id="PF00498">
    <property type="entry name" value="FHA"/>
    <property type="match status" value="1"/>
</dbReference>
<dbReference type="SUPFAM" id="SSF49879">
    <property type="entry name" value="SMAD/FHA domain"/>
    <property type="match status" value="1"/>
</dbReference>
<gene>
    <name evidence="3" type="ORF">FGL95_08245</name>
</gene>
<evidence type="ECO:0000313" key="4">
    <source>
        <dbReference type="Proteomes" id="UP000535543"/>
    </source>
</evidence>
<dbReference type="CDD" id="cd00060">
    <property type="entry name" value="FHA"/>
    <property type="match status" value="1"/>
</dbReference>
<dbReference type="AlphaFoldDB" id="A0A848K886"/>
<dbReference type="PROSITE" id="PS50006">
    <property type="entry name" value="FHA_DOMAIN"/>
    <property type="match status" value="1"/>
</dbReference>
<evidence type="ECO:0000313" key="3">
    <source>
        <dbReference type="EMBL" id="NMN95023.1"/>
    </source>
</evidence>
<reference evidence="3 4" key="1">
    <citation type="submission" date="2019-05" db="EMBL/GenBank/DDBJ databases">
        <authorList>
            <person name="Lee S.D."/>
        </authorList>
    </citation>
    <scope>NUCLEOTIDE SEQUENCE [LARGE SCALE GENOMIC DNA]</scope>
    <source>
        <strain evidence="3 4">YC2-7</strain>
    </source>
</reference>
<dbReference type="InterPro" id="IPR000253">
    <property type="entry name" value="FHA_dom"/>
</dbReference>
<accession>A0A848K886</accession>
<dbReference type="InterPro" id="IPR008984">
    <property type="entry name" value="SMAD_FHA_dom_sf"/>
</dbReference>
<keyword evidence="4" id="KW-1185">Reference proteome</keyword>
<proteinExistence type="predicted"/>
<evidence type="ECO:0000256" key="1">
    <source>
        <dbReference type="ARBA" id="ARBA00022553"/>
    </source>
</evidence>
<sequence length="311" mass="32392">MMTTVQQRPFTVGISPGDGLIARFGDVIVYALGADEPVAQLLAAVDAAARVQYPGAGLPEFLAPIAYGAALGVKFGVVAPTADGNLILLAGSVSAEIRTRSGERRLSGVDGQRFVTEAVPELALSIGIRDANRPGQQARPNTDLRAGIVPGGGFAIVHAEAVVEPPRHMETVATVPIPTEQETVAALRTPVETALSAPAVSVLSTKDGATYPLDRPYVIGRAPLSDEAVSNALASPIVVEYDPYISRVHAYVTVNRDGVFVRDAGTAAGTFIAELGAEEWTQVGTTPTRLDPGSTLRIGDWVVTHLVGGAR</sequence>
<feature type="domain" description="FHA" evidence="2">
    <location>
        <begin position="217"/>
        <end position="272"/>
    </location>
</feature>
<evidence type="ECO:0000259" key="2">
    <source>
        <dbReference type="PROSITE" id="PS50006"/>
    </source>
</evidence>
<comment type="caution">
    <text evidence="3">The sequence shown here is derived from an EMBL/GenBank/DDBJ whole genome shotgun (WGS) entry which is preliminary data.</text>
</comment>
<dbReference type="EMBL" id="VCQU01000002">
    <property type="protein sequence ID" value="NMN95023.1"/>
    <property type="molecule type" value="Genomic_DNA"/>
</dbReference>
<dbReference type="Proteomes" id="UP000535543">
    <property type="component" value="Unassembled WGS sequence"/>
</dbReference>
<keyword evidence="1" id="KW-0597">Phosphoprotein</keyword>
<protein>
    <submittedName>
        <fullName evidence="3">FHA domain-containing protein</fullName>
    </submittedName>
</protein>
<reference evidence="3 4" key="2">
    <citation type="submission" date="2020-06" db="EMBL/GenBank/DDBJ databases">
        <title>Antribacter stalactiti gen. nov., sp. nov., a new member of the family Nacardiaceae isolated from a cave.</title>
        <authorList>
            <person name="Kim I.S."/>
        </authorList>
    </citation>
    <scope>NUCLEOTIDE SEQUENCE [LARGE SCALE GENOMIC DNA]</scope>
    <source>
        <strain evidence="3 4">YC2-7</strain>
    </source>
</reference>
<name>A0A848K886_9NOCA</name>
<dbReference type="Gene3D" id="2.60.200.20">
    <property type="match status" value="1"/>
</dbReference>
<organism evidence="3 4">
    <name type="scientific">Antrihabitans stalactiti</name>
    <dbReference type="NCBI Taxonomy" id="2584121"/>
    <lineage>
        <taxon>Bacteria</taxon>
        <taxon>Bacillati</taxon>
        <taxon>Actinomycetota</taxon>
        <taxon>Actinomycetes</taxon>
        <taxon>Mycobacteriales</taxon>
        <taxon>Nocardiaceae</taxon>
        <taxon>Antrihabitans</taxon>
    </lineage>
</organism>